<keyword evidence="6" id="KW-1185">Reference proteome</keyword>
<dbReference type="SUPFAM" id="SSF52518">
    <property type="entry name" value="Thiamin diphosphate-binding fold (THDP-binding)"/>
    <property type="match status" value="1"/>
</dbReference>
<name>A0ABX1J5D7_9PSEU</name>
<organism evidence="5 6">
    <name type="scientific">Amycolatopsis acididurans</name>
    <dbReference type="NCBI Taxonomy" id="2724524"/>
    <lineage>
        <taxon>Bacteria</taxon>
        <taxon>Bacillati</taxon>
        <taxon>Actinomycetota</taxon>
        <taxon>Actinomycetes</taxon>
        <taxon>Pseudonocardiales</taxon>
        <taxon>Pseudonocardiaceae</taxon>
        <taxon>Amycolatopsis</taxon>
    </lineage>
</organism>
<evidence type="ECO:0000313" key="5">
    <source>
        <dbReference type="EMBL" id="NKQ55008.1"/>
    </source>
</evidence>
<dbReference type="Pfam" id="PF02780">
    <property type="entry name" value="Transketolase_C"/>
    <property type="match status" value="1"/>
</dbReference>
<dbReference type="CDD" id="cd07036">
    <property type="entry name" value="TPP_PYR_E1-PDHc-beta_like"/>
    <property type="match status" value="1"/>
</dbReference>
<evidence type="ECO:0000313" key="6">
    <source>
        <dbReference type="Proteomes" id="UP000715441"/>
    </source>
</evidence>
<dbReference type="PANTHER" id="PTHR43257">
    <property type="entry name" value="PYRUVATE DEHYDROGENASE E1 COMPONENT BETA SUBUNIT"/>
    <property type="match status" value="1"/>
</dbReference>
<reference evidence="5 6" key="1">
    <citation type="submission" date="2020-04" db="EMBL/GenBank/DDBJ databases">
        <title>Novel species.</title>
        <authorList>
            <person name="Teo W.F.A."/>
            <person name="Lipun K."/>
            <person name="Srisuk N."/>
            <person name="Duangmal K."/>
        </authorList>
    </citation>
    <scope>NUCLEOTIDE SEQUENCE [LARGE SCALE GENOMIC DNA]</scope>
    <source>
        <strain evidence="5 6">K13G38</strain>
    </source>
</reference>
<dbReference type="PANTHER" id="PTHR43257:SF2">
    <property type="entry name" value="PYRUVATE DEHYDROGENASE E1 COMPONENT SUBUNIT BETA"/>
    <property type="match status" value="1"/>
</dbReference>
<proteinExistence type="predicted"/>
<dbReference type="Gene3D" id="3.40.50.920">
    <property type="match status" value="1"/>
</dbReference>
<keyword evidence="2" id="KW-0560">Oxidoreductase</keyword>
<dbReference type="InterPro" id="IPR009014">
    <property type="entry name" value="Transketo_C/PFOR_II"/>
</dbReference>
<dbReference type="RefSeq" id="WP_168517523.1">
    <property type="nucleotide sequence ID" value="NZ_JAAXLS010000012.1"/>
</dbReference>
<dbReference type="EMBL" id="JAAXLS010000012">
    <property type="protein sequence ID" value="NKQ55008.1"/>
    <property type="molecule type" value="Genomic_DNA"/>
</dbReference>
<dbReference type="NCBIfam" id="NF006667">
    <property type="entry name" value="PRK09212.1"/>
    <property type="match status" value="1"/>
</dbReference>
<feature type="domain" description="Transketolase-like pyrimidine-binding" evidence="4">
    <location>
        <begin position="4"/>
        <end position="178"/>
    </location>
</feature>
<dbReference type="SUPFAM" id="SSF52922">
    <property type="entry name" value="TK C-terminal domain-like"/>
    <property type="match status" value="1"/>
</dbReference>
<dbReference type="SMART" id="SM00861">
    <property type="entry name" value="Transket_pyr"/>
    <property type="match status" value="1"/>
</dbReference>
<evidence type="ECO:0000256" key="3">
    <source>
        <dbReference type="ARBA" id="ARBA00023052"/>
    </source>
</evidence>
<evidence type="ECO:0000256" key="2">
    <source>
        <dbReference type="ARBA" id="ARBA00023002"/>
    </source>
</evidence>
<dbReference type="Gene3D" id="3.40.50.970">
    <property type="match status" value="1"/>
</dbReference>
<comment type="cofactor">
    <cofactor evidence="1">
        <name>thiamine diphosphate</name>
        <dbReference type="ChEBI" id="CHEBI:58937"/>
    </cofactor>
</comment>
<sequence>MTETKYWRAINTALAEEMRRDERVVLIGQDVASPGGPFGATKGLMKEFGPNRVRDTPISEGAVVGAAVGAAMAGLRPVVEVMFFDFITLALDQLVNQAAKMAYMSMGHYSVPLTLRTMCGAGLGAGPQHSQNLEAWLAAVPGLKVVSPGTPAEAKGLLKAAIRDPDPVVVIESASLWSMKGEVIDDAEAVLPMGRAAVRREGSDVTLVCWGSSVPGALEAAQILAEQGVEVEVIDLRTLNPLEKECVVRSVRKTGRLVVCQNAVTTCSIGSDLIRIVATAAHRSLRVAPELVAPPFAPVPFPPGLERAYFPQQHDVVAAVHRALTEEPTWPRSSYPSGV</sequence>
<gene>
    <name evidence="5" type="ORF">HFP15_19175</name>
</gene>
<dbReference type="InterPro" id="IPR005475">
    <property type="entry name" value="Transketolase-like_Pyr-bd"/>
</dbReference>
<accession>A0ABX1J5D7</accession>
<evidence type="ECO:0000259" key="4">
    <source>
        <dbReference type="SMART" id="SM00861"/>
    </source>
</evidence>
<comment type="caution">
    <text evidence="5">The sequence shown here is derived from an EMBL/GenBank/DDBJ whole genome shotgun (WGS) entry which is preliminary data.</text>
</comment>
<dbReference type="InterPro" id="IPR033248">
    <property type="entry name" value="Transketolase_C"/>
</dbReference>
<dbReference type="Proteomes" id="UP000715441">
    <property type="component" value="Unassembled WGS sequence"/>
</dbReference>
<keyword evidence="3" id="KW-0786">Thiamine pyrophosphate</keyword>
<dbReference type="InterPro" id="IPR029061">
    <property type="entry name" value="THDP-binding"/>
</dbReference>
<evidence type="ECO:0000256" key="1">
    <source>
        <dbReference type="ARBA" id="ARBA00001964"/>
    </source>
</evidence>
<dbReference type="Pfam" id="PF02779">
    <property type="entry name" value="Transket_pyr"/>
    <property type="match status" value="1"/>
</dbReference>
<protein>
    <submittedName>
        <fullName evidence="5">Alpha-ketoacid dehydrogenase subunit beta</fullName>
    </submittedName>
</protein>